<keyword evidence="6" id="KW-1185">Reference proteome</keyword>
<accession>A0A9P0X826</accession>
<evidence type="ECO:0000256" key="4">
    <source>
        <dbReference type="SAM" id="Phobius"/>
    </source>
</evidence>
<proteinExistence type="inferred from homology"/>
<keyword evidence="4" id="KW-0812">Transmembrane</keyword>
<feature type="transmembrane region" description="Helical" evidence="4">
    <location>
        <begin position="848"/>
        <end position="867"/>
    </location>
</feature>
<dbReference type="InterPro" id="IPR035595">
    <property type="entry name" value="UDP_glycos_trans_CS"/>
</dbReference>
<dbReference type="Gene3D" id="3.40.50.2000">
    <property type="entry name" value="Glycogen Phosphorylase B"/>
    <property type="match status" value="4"/>
</dbReference>
<dbReference type="EMBL" id="CALOZG010000005">
    <property type="protein sequence ID" value="CAH4027594.1"/>
    <property type="molecule type" value="Genomic_DNA"/>
</dbReference>
<evidence type="ECO:0008006" key="7">
    <source>
        <dbReference type="Google" id="ProtNLM"/>
    </source>
</evidence>
<dbReference type="SUPFAM" id="SSF53756">
    <property type="entry name" value="UDP-Glycosyltransferase/glycogen phosphorylase"/>
    <property type="match status" value="4"/>
</dbReference>
<feature type="transmembrane region" description="Helical" evidence="4">
    <location>
        <begin position="1869"/>
        <end position="1892"/>
    </location>
</feature>
<reference evidence="5" key="1">
    <citation type="submission" date="2022-05" db="EMBL/GenBank/DDBJ databases">
        <authorList>
            <person name="Okamura Y."/>
        </authorList>
    </citation>
    <scope>NUCLEOTIDE SEQUENCE</scope>
</reference>
<evidence type="ECO:0000313" key="6">
    <source>
        <dbReference type="Proteomes" id="UP001152562"/>
    </source>
</evidence>
<protein>
    <recommendedName>
        <fullName evidence="7">UDP-glycosyltransferases domain-containing protein</fullName>
    </recommendedName>
</protein>
<evidence type="ECO:0000256" key="1">
    <source>
        <dbReference type="ARBA" id="ARBA00009995"/>
    </source>
</evidence>
<dbReference type="PANTHER" id="PTHR48043">
    <property type="entry name" value="EG:EG0003.4 PROTEIN-RELATED"/>
    <property type="match status" value="1"/>
</dbReference>
<dbReference type="InterPro" id="IPR050271">
    <property type="entry name" value="UDP-glycosyltransferase"/>
</dbReference>
<dbReference type="GO" id="GO:0008194">
    <property type="term" value="F:UDP-glycosyltransferase activity"/>
    <property type="evidence" value="ECO:0007669"/>
    <property type="project" value="InterPro"/>
</dbReference>
<keyword evidence="2" id="KW-0328">Glycosyltransferase</keyword>
<comment type="similarity">
    <text evidence="1">Belongs to the UDP-glycosyltransferase family.</text>
</comment>
<evidence type="ECO:0000256" key="2">
    <source>
        <dbReference type="ARBA" id="ARBA00022676"/>
    </source>
</evidence>
<gene>
    <name evidence="5" type="ORF">PIBRA_LOCUS4729</name>
</gene>
<evidence type="ECO:0000256" key="3">
    <source>
        <dbReference type="ARBA" id="ARBA00022679"/>
    </source>
</evidence>
<feature type="transmembrane region" description="Helical" evidence="4">
    <location>
        <begin position="874"/>
        <end position="893"/>
    </location>
</feature>
<keyword evidence="3" id="KW-0808">Transferase</keyword>
<dbReference type="InterPro" id="IPR002213">
    <property type="entry name" value="UDP_glucos_trans"/>
</dbReference>
<dbReference type="PANTHER" id="PTHR48043:SF159">
    <property type="entry name" value="EG:EG0003.4 PROTEIN-RELATED"/>
    <property type="match status" value="1"/>
</dbReference>
<name>A0A9P0X826_PIEBR</name>
<dbReference type="CDD" id="cd03784">
    <property type="entry name" value="GT1_Gtf-like"/>
    <property type="match status" value="4"/>
</dbReference>
<dbReference type="PROSITE" id="PS00375">
    <property type="entry name" value="UDPGT"/>
    <property type="match status" value="2"/>
</dbReference>
<organism evidence="5 6">
    <name type="scientific">Pieris brassicae</name>
    <name type="common">White butterfly</name>
    <name type="synonym">Large white butterfly</name>
    <dbReference type="NCBI Taxonomy" id="7116"/>
    <lineage>
        <taxon>Eukaryota</taxon>
        <taxon>Metazoa</taxon>
        <taxon>Ecdysozoa</taxon>
        <taxon>Arthropoda</taxon>
        <taxon>Hexapoda</taxon>
        <taxon>Insecta</taxon>
        <taxon>Pterygota</taxon>
        <taxon>Neoptera</taxon>
        <taxon>Endopterygota</taxon>
        <taxon>Lepidoptera</taxon>
        <taxon>Glossata</taxon>
        <taxon>Ditrysia</taxon>
        <taxon>Papilionoidea</taxon>
        <taxon>Pieridae</taxon>
        <taxon>Pierinae</taxon>
        <taxon>Pieris</taxon>
    </lineage>
</organism>
<evidence type="ECO:0000313" key="5">
    <source>
        <dbReference type="EMBL" id="CAH4027594.1"/>
    </source>
</evidence>
<dbReference type="FunFam" id="3.40.50.2000:FF:000050">
    <property type="entry name" value="UDP-glucuronosyltransferase"/>
    <property type="match status" value="2"/>
</dbReference>
<sequence>MRHEGWKLFLMMKSVAEKTALNVKVQALLNDTSQKFDVAVVEWMDHDIYSGFSAVFECPFIWFFPYDQYIEIFRLIHTPPNPAYTPNMRTINLPPFTFIQRVQELWYTIVTLFKRHFLIHSFEEEIYSLFFEPAMKKRGKELPAYSDVKYNASLAFSGSHISLRDVPEVPSSLKMIGGFNINTHIEPLPEDLQKLMDRSKEGVILFSMGTQLTFGGLSNLVTELVNMFSKLKYTVLWKTNEGSLALPSNVIAKKWIPQVSVLAHPNCILFITHGGLLSMTEAVHFGVPIIGLPAFADQFINVRSAVINGFAKEVKLSVNMGNELLLAINDVTNDPRYRTRAKEISRIYHSRVVPPGVELVHWIEEVVTSRGAPHLRSPALTMPLYQKYYLDLAATILIIPIIISHAILGESFVRHLLRAGHEVTYITPYVIPREHKNLNQIKLQTDGYLDKAVTIENVLNKEINTAELFNVLMKLANLTLLNEHVVNLLNDKNIQFDVAVIERMFLDVYCGFSAVFNCPYVSFFPYHDDLNIFEVIHEIPNPAYSANVGTGNIPPLSFYQRVQALFFQIIHKTLKAYYITPKEEEFYKIMFKPFTNRRGIELPKYDDVKYNASLVLSTAHASIGNSYLQPLSLILIGGFHIDNLLDPLPKGLKNIMDSSNGVILFSTGSQLTSEGMPKEMKTHILRVFSILNYTVLWKATVQEKSLPENVHIASWLPQQSILAHPNCKLFITHGGILSITEAVHFGVPIIGIPMFGDQFVNIRTAVQNGIGKEVELSTNLSDALEKAINEVLSNPRHRERAKEMSRIYHSRMVPPGVELVHWIEEVVTSQGAPHLRSRALTMPLYQKYYLDFVAIILILLIAFVYLLRILFNIVMAWLVWFTGLAVLSAVQPYKILVPVILPGKSHGILGEGLVRHLLNGGHEVTYITPYPPKPHKNLTVIDVSENMKGLTGVCNVKKLMDGEADLQSLYVLMDILVEIGSLTYKSDVMQKFLNDHTQKFDLIIAEWLFHDLNAGISAVYDCPFIWLSSLEPHWMALRLIDEMPNPAYVSHLSSNNAPPFNFWQRLEELGNQVYGSWLHYFYIAPRENKLYEQYLVPHVKSRNKPVPSLHELSYNASLMFGNSHVSLGEATRLPQNYIPIGGYHIETDVRPLPNDLQKLMDNAEHGVIYFSLGSNLRSEDLPEAVTREILHMFGEFKQTVIWKFETDLPNRPKNVHIVHWAPQQSILAHPKTLFFISHGGLLSTTESVHFGVPMITIPVMVDQFANAERVVRKGFAIKVNLSYTMVKDIRNAIKAMLADPTYTKTAKSLSFIYHHRPLSPGEEIRHWVDHVVKTNGAMHLRSSALHVPWYQKFYIDLLAVILVPLVILICLAKKYIPGDKNESIMELWTVCLLSLATITNIQGHKILVVITLPGKSHGILGDGLVRHLLTAGHEVTFITPYPPKAQKNLTVIDVSDNSKVLVGGVLNIHNMMKKDVDLQSTYMLMDISTDVGKATLMNPAVQKLLSDRSQKFDLIITEWLFQELYAGFAAVFNCPYIWFSSLEPHWMVLRLIDEMPNPAFVSDSSSNHAPPLSFKERIEELISQLHGLWLYYLYIEPRENQYYETYLVPHIRNKSKPVPSLSKLKINASLMLGNSHVSLGSATRLPQNYIPIGGYHIENDVKPLPKDLQMIMDSADHGVIYFSMGSNLRSEDLPESVTRGILEVFGGLKQTVIWKFEKNLPNRPKNVHIVHWAPQQSILAHPKILFFISHGGLLSTTEAVHFAVPMICIPAMVDQFANVNRAVRKGFAIKVDLSFTMDKDLEIAIHTMLSNPKYTVKARELSFVYHHRPLPPGDEILHWVDHVVTTNGAVHLRSPALDMPWYQKLYIDLLAVVLVFFTALIFIIKRVCLVLVKGKKTKTN</sequence>
<dbReference type="FunFam" id="3.40.50.2000:FF:000021">
    <property type="entry name" value="UDP-glucuronosyltransferase"/>
    <property type="match status" value="2"/>
</dbReference>
<keyword evidence="4" id="KW-1133">Transmembrane helix</keyword>
<keyword evidence="4" id="KW-0472">Membrane</keyword>
<dbReference type="Proteomes" id="UP001152562">
    <property type="component" value="Unassembled WGS sequence"/>
</dbReference>
<dbReference type="Pfam" id="PF00201">
    <property type="entry name" value="UDPGT"/>
    <property type="match status" value="4"/>
</dbReference>
<comment type="caution">
    <text evidence="5">The sequence shown here is derived from an EMBL/GenBank/DDBJ whole genome shotgun (WGS) entry which is preliminary data.</text>
</comment>